<keyword evidence="2" id="KW-1185">Reference proteome</keyword>
<proteinExistence type="predicted"/>
<reference evidence="1" key="1">
    <citation type="submission" date="2022-07" db="EMBL/GenBank/DDBJ databases">
        <title>Phylogenomic reconstructions and comparative analyses of Kickxellomycotina fungi.</title>
        <authorList>
            <person name="Reynolds N.K."/>
            <person name="Stajich J.E."/>
            <person name="Barry K."/>
            <person name="Grigoriev I.V."/>
            <person name="Crous P."/>
            <person name="Smith M.E."/>
        </authorList>
    </citation>
    <scope>NUCLEOTIDE SEQUENCE</scope>
    <source>
        <strain evidence="1">NRRL 5244</strain>
    </source>
</reference>
<feature type="non-terminal residue" evidence="1">
    <location>
        <position position="1"/>
    </location>
</feature>
<organism evidence="1 2">
    <name type="scientific">Linderina macrospora</name>
    <dbReference type="NCBI Taxonomy" id="4868"/>
    <lineage>
        <taxon>Eukaryota</taxon>
        <taxon>Fungi</taxon>
        <taxon>Fungi incertae sedis</taxon>
        <taxon>Zoopagomycota</taxon>
        <taxon>Kickxellomycotina</taxon>
        <taxon>Kickxellomycetes</taxon>
        <taxon>Kickxellales</taxon>
        <taxon>Kickxellaceae</taxon>
        <taxon>Linderina</taxon>
    </lineage>
</organism>
<protein>
    <submittedName>
        <fullName evidence="1">Uncharacterized protein</fullName>
    </submittedName>
</protein>
<dbReference type="Proteomes" id="UP001150603">
    <property type="component" value="Unassembled WGS sequence"/>
</dbReference>
<sequence length="370" mass="40722">QKEIYDDVVQPILDEVLQGYNCTIFAYGQTGTGKTYTMEGDLDKILGSPGHSNGSKPTGSGSLASGFRIPTNAGIIPRTLHQLFRSIGDDPASMVTVSYMELYNEEFRDLFVDTNARGEPNGPHIQVFDTGTKGNIQFQGLEEKRVQTVEQAIGLMREGSNRRRVAATRCNDTSSRSHAIFTINVLVRESSLSSDGDYVLKRGKLNLVDLAGSENIGRSGAENMRAREAGQINQSLLTLGRVITCLVEKHQHIPYRDSKLTRVLKDSLGGKTRTCLIATVSPSKASIEETVKTLDYAGKAKSIKNKPAANRTVSKADIIIELTETIGRLESDLSAARDKTGFYISKETHDKLMEDSKSSKLRTESWQNER</sequence>
<dbReference type="EMBL" id="JANBPW010004721">
    <property type="protein sequence ID" value="KAJ1934266.1"/>
    <property type="molecule type" value="Genomic_DNA"/>
</dbReference>
<feature type="non-terminal residue" evidence="1">
    <location>
        <position position="370"/>
    </location>
</feature>
<accession>A0ACC1J1S8</accession>
<gene>
    <name evidence="1" type="ORF">FBU59_005754</name>
</gene>
<evidence type="ECO:0000313" key="2">
    <source>
        <dbReference type="Proteomes" id="UP001150603"/>
    </source>
</evidence>
<evidence type="ECO:0000313" key="1">
    <source>
        <dbReference type="EMBL" id="KAJ1934266.1"/>
    </source>
</evidence>
<comment type="caution">
    <text evidence="1">The sequence shown here is derived from an EMBL/GenBank/DDBJ whole genome shotgun (WGS) entry which is preliminary data.</text>
</comment>
<name>A0ACC1J1S8_9FUNG</name>